<dbReference type="AlphaFoldDB" id="A0A0N0MC23"/>
<comment type="caution">
    <text evidence="1">The sequence shown here is derived from an EMBL/GenBank/DDBJ whole genome shotgun (WGS) entry which is preliminary data.</text>
</comment>
<gene>
    <name evidence="1" type="ORF">AE618_12500</name>
</gene>
<dbReference type="Proteomes" id="UP000037822">
    <property type="component" value="Unassembled WGS sequence"/>
</dbReference>
<dbReference type="EMBL" id="LGSZ01000040">
    <property type="protein sequence ID" value="KPH80577.1"/>
    <property type="molecule type" value="Genomic_DNA"/>
</dbReference>
<accession>A0A0N0MC23</accession>
<sequence length="199" mass="20393">MPEDDVVLSSRLSDMRALGSLTQSLSKSADSFGKSITNAFAKGIIEGKRFEDVLRSVGRSITETLLKSALKPLQTGLSSLLGTGLKSLTGLFTGGLGGFGGGGGVPVMPFAEGGVIASPAFFPMGRGLGLMGERGAEAILPLSRGADGRLGVRASGQQERRALSVVVQVSTPDADSFRRSEAQVSAAIARAVARGSRAL</sequence>
<evidence type="ECO:0000313" key="1">
    <source>
        <dbReference type="EMBL" id="KPH80577.1"/>
    </source>
</evidence>
<dbReference type="PATRIC" id="fig|1526658.3.peg.3935"/>
<organism evidence="1 2">
    <name type="scientific">Bosea vaviloviae</name>
    <dbReference type="NCBI Taxonomy" id="1526658"/>
    <lineage>
        <taxon>Bacteria</taxon>
        <taxon>Pseudomonadati</taxon>
        <taxon>Pseudomonadota</taxon>
        <taxon>Alphaproteobacteria</taxon>
        <taxon>Hyphomicrobiales</taxon>
        <taxon>Boseaceae</taxon>
        <taxon>Bosea</taxon>
    </lineage>
</organism>
<keyword evidence="2" id="KW-1185">Reference proteome</keyword>
<protein>
    <recommendedName>
        <fullName evidence="3">Phage tail protein</fullName>
    </recommendedName>
</protein>
<name>A0A0N0MC23_9HYPH</name>
<evidence type="ECO:0008006" key="3">
    <source>
        <dbReference type="Google" id="ProtNLM"/>
    </source>
</evidence>
<reference evidence="1 2" key="1">
    <citation type="submission" date="2015-07" db="EMBL/GenBank/DDBJ databases">
        <title>Whole genome sequencing of Bosea vaviloviae isolated from cave pool.</title>
        <authorList>
            <person name="Tan N.E.H."/>
            <person name="Lee Y.P."/>
            <person name="Gan H.M."/>
            <person name="Barton H."/>
            <person name="Savka M.A."/>
        </authorList>
    </citation>
    <scope>NUCLEOTIDE SEQUENCE [LARGE SCALE GENOMIC DNA]</scope>
    <source>
        <strain evidence="1 2">SD260</strain>
    </source>
</reference>
<proteinExistence type="predicted"/>
<dbReference type="RefSeq" id="WP_082365219.1">
    <property type="nucleotide sequence ID" value="NZ_LGSZ01000040.1"/>
</dbReference>
<evidence type="ECO:0000313" key="2">
    <source>
        <dbReference type="Proteomes" id="UP000037822"/>
    </source>
</evidence>